<comment type="caution">
    <text evidence="3">The sequence shown here is derived from an EMBL/GenBank/DDBJ whole genome shotgun (WGS) entry which is preliminary data.</text>
</comment>
<dbReference type="NCBIfam" id="TIGR04416">
    <property type="entry name" value="group_II_RT_mat"/>
    <property type="match status" value="1"/>
</dbReference>
<sequence length="410" mass="48045">MMASRSLPITKEMVWQAYGKVKRSNGSAGVDEQTIAAFDRDLSGNLYKLWNRLRSGSYFPPAVKEVEIPKGEGKIRKLGIPTVSDRIAQMVVKDYLEPTIEPIFHPNSFGYRPGKSALQAVEQARQNCWDLDWAVDLDIQSFFDDIDHELLLKAVKRHTTEKWVLLYIKRWLTAPIQKEQQLQARTKGTPQGGVISPLLANLFLHYSFDKWMQLRYPEVRFERYADDIVLHFRTQKESLFILNRIQERFSACKLKVHPEKTKVVYCKDKKRDKSEHPVVSFDFLGFTFKARQCRKKTNNHVFYSFTPAISTKSKVKIGNAIKARNLRRRITDNFEIFATELNPQIRGWITYYGKFRKSELRQVFHQLNKRLTNWIKDKYKLNIRRAVARNKALAKANPKLFVHWEHGILP</sequence>
<proteinExistence type="inferred from homology"/>
<dbReference type="Pfam" id="PF08388">
    <property type="entry name" value="GIIM"/>
    <property type="match status" value="1"/>
</dbReference>
<evidence type="ECO:0000313" key="4">
    <source>
        <dbReference type="Proteomes" id="UP000468388"/>
    </source>
</evidence>
<keyword evidence="3" id="KW-0808">Transferase</keyword>
<dbReference type="PANTHER" id="PTHR34047">
    <property type="entry name" value="NUCLEAR INTRON MATURASE 1, MITOCHONDRIAL-RELATED"/>
    <property type="match status" value="1"/>
</dbReference>
<dbReference type="RefSeq" id="WP_157304004.1">
    <property type="nucleotide sequence ID" value="NZ_BAAAZB010000048.1"/>
</dbReference>
<feature type="domain" description="Reverse transcriptase" evidence="2">
    <location>
        <begin position="49"/>
        <end position="288"/>
    </location>
</feature>
<evidence type="ECO:0000259" key="2">
    <source>
        <dbReference type="PROSITE" id="PS50878"/>
    </source>
</evidence>
<dbReference type="InterPro" id="IPR051083">
    <property type="entry name" value="GrpII_Intron_Splice-Mob/Def"/>
</dbReference>
<dbReference type="InterPro" id="IPR043502">
    <property type="entry name" value="DNA/RNA_pol_sf"/>
</dbReference>
<dbReference type="InterPro" id="IPR043128">
    <property type="entry name" value="Rev_trsase/Diguanyl_cyclase"/>
</dbReference>
<comment type="similarity">
    <text evidence="1">Belongs to the bacterial reverse transcriptase family.</text>
</comment>
<dbReference type="GO" id="GO:0003964">
    <property type="term" value="F:RNA-directed DNA polymerase activity"/>
    <property type="evidence" value="ECO:0007669"/>
    <property type="project" value="UniProtKB-KW"/>
</dbReference>
<dbReference type="EC" id="2.7.7.49" evidence="3"/>
<dbReference type="AlphaFoldDB" id="A0A6N8JLC6"/>
<dbReference type="Pfam" id="PF00078">
    <property type="entry name" value="RVT_1"/>
    <property type="match status" value="1"/>
</dbReference>
<protein>
    <submittedName>
        <fullName evidence="3">Group II intron reverse transcriptase/maturase</fullName>
        <ecNumber evidence="3">2.7.7.49</ecNumber>
    </submittedName>
</protein>
<name>A0A6N8JLC6_9BACT</name>
<keyword evidence="3" id="KW-0695">RNA-directed DNA polymerase</keyword>
<dbReference type="OrthoDB" id="9780724at2"/>
<dbReference type="InterPro" id="IPR030931">
    <property type="entry name" value="Group_II_RT_mat"/>
</dbReference>
<evidence type="ECO:0000256" key="1">
    <source>
        <dbReference type="ARBA" id="ARBA00034120"/>
    </source>
</evidence>
<dbReference type="Gene3D" id="3.30.70.270">
    <property type="match status" value="1"/>
</dbReference>
<gene>
    <name evidence="3" type="primary">ltrA</name>
    <name evidence="3" type="ORF">GO495_31825</name>
</gene>
<accession>A0A6N8JLC6</accession>
<evidence type="ECO:0000313" key="3">
    <source>
        <dbReference type="EMBL" id="MVT45219.1"/>
    </source>
</evidence>
<dbReference type="PROSITE" id="PS50878">
    <property type="entry name" value="RT_POL"/>
    <property type="match status" value="1"/>
</dbReference>
<dbReference type="EMBL" id="WRXO01000028">
    <property type="protein sequence ID" value="MVT45219.1"/>
    <property type="molecule type" value="Genomic_DNA"/>
</dbReference>
<organism evidence="3 4">
    <name type="scientific">Chitinophaga oryziterrae</name>
    <dbReference type="NCBI Taxonomy" id="1031224"/>
    <lineage>
        <taxon>Bacteria</taxon>
        <taxon>Pseudomonadati</taxon>
        <taxon>Bacteroidota</taxon>
        <taxon>Chitinophagia</taxon>
        <taxon>Chitinophagales</taxon>
        <taxon>Chitinophagaceae</taxon>
        <taxon>Chitinophaga</taxon>
    </lineage>
</organism>
<keyword evidence="3" id="KW-0548">Nucleotidyltransferase</keyword>
<dbReference type="Proteomes" id="UP000468388">
    <property type="component" value="Unassembled WGS sequence"/>
</dbReference>
<dbReference type="InterPro" id="IPR013597">
    <property type="entry name" value="Mat_intron_G2"/>
</dbReference>
<keyword evidence="4" id="KW-1185">Reference proteome</keyword>
<dbReference type="SUPFAM" id="SSF56672">
    <property type="entry name" value="DNA/RNA polymerases"/>
    <property type="match status" value="1"/>
</dbReference>
<dbReference type="InterPro" id="IPR000477">
    <property type="entry name" value="RT_dom"/>
</dbReference>
<reference evidence="3 4" key="1">
    <citation type="submission" date="2019-12" db="EMBL/GenBank/DDBJ databases">
        <title>The draft genomic sequence of strain Chitinophaga oryziterrae JCM 16595.</title>
        <authorList>
            <person name="Zhang X."/>
        </authorList>
    </citation>
    <scope>NUCLEOTIDE SEQUENCE [LARGE SCALE GENOMIC DNA]</scope>
    <source>
        <strain evidence="3 4">JCM 16595</strain>
    </source>
</reference>
<dbReference type="CDD" id="cd01651">
    <property type="entry name" value="RT_G2_intron"/>
    <property type="match status" value="1"/>
</dbReference>
<dbReference type="PANTHER" id="PTHR34047:SF3">
    <property type="entry name" value="BLR2052 PROTEIN"/>
    <property type="match status" value="1"/>
</dbReference>